<gene>
    <name evidence="12" type="primary">Or14k1</name>
    <name evidence="12" type="ORF">ONYCOR_R12741</name>
</gene>
<evidence type="ECO:0000256" key="9">
    <source>
        <dbReference type="ARBA" id="ARBA00023224"/>
    </source>
</evidence>
<comment type="caution">
    <text evidence="12">The sequence shown here is derived from an EMBL/GenBank/DDBJ whole genome shotgun (WGS) entry which is preliminary data.</text>
</comment>
<dbReference type="OrthoDB" id="9836137at2759"/>
<evidence type="ECO:0000256" key="2">
    <source>
        <dbReference type="ARBA" id="ARBA00022475"/>
    </source>
</evidence>
<proteinExistence type="predicted"/>
<feature type="transmembrane region" description="Helical" evidence="10">
    <location>
        <begin position="12"/>
        <end position="39"/>
    </location>
</feature>
<keyword evidence="8" id="KW-0675">Receptor</keyword>
<dbReference type="PANTHER" id="PTHR26452">
    <property type="entry name" value="OLFACTORY RECEPTOR"/>
    <property type="match status" value="1"/>
</dbReference>
<dbReference type="PROSITE" id="PS50262">
    <property type="entry name" value="G_PROTEIN_RECEP_F1_2"/>
    <property type="match status" value="1"/>
</dbReference>
<sequence length="121" mass="13258">LFCSHSQVSELGILTFSFLLVVLWFVFISMSYIQIFTVVLRIPVKQNQSKAFSVCTPHLTVVSVVVSAGSSTYLKPASNSPSALDLPVSLFYSVLPPVINPVIYTMRENDIKAATQKLTGC</sequence>
<evidence type="ECO:0000256" key="4">
    <source>
        <dbReference type="ARBA" id="ARBA00022725"/>
    </source>
</evidence>
<feature type="non-terminal residue" evidence="12">
    <location>
        <position position="121"/>
    </location>
</feature>
<dbReference type="AlphaFoldDB" id="A0A7K6AE02"/>
<evidence type="ECO:0000256" key="10">
    <source>
        <dbReference type="SAM" id="Phobius"/>
    </source>
</evidence>
<reference evidence="12 13" key="1">
    <citation type="submission" date="2019-09" db="EMBL/GenBank/DDBJ databases">
        <title>Bird 10,000 Genomes (B10K) Project - Family phase.</title>
        <authorList>
            <person name="Zhang G."/>
        </authorList>
    </citation>
    <scope>NUCLEOTIDE SEQUENCE [LARGE SCALE GENOMIC DNA]</scope>
    <source>
        <strain evidence="12">B10K-DU-028-75</strain>
        <tissue evidence="12">Mixed tissue sample</tissue>
    </source>
</reference>
<evidence type="ECO:0000313" key="12">
    <source>
        <dbReference type="EMBL" id="NWU87256.1"/>
    </source>
</evidence>
<dbReference type="Pfam" id="PF13853">
    <property type="entry name" value="7tm_4"/>
    <property type="match status" value="1"/>
</dbReference>
<dbReference type="InterPro" id="IPR000725">
    <property type="entry name" value="Olfact_rcpt"/>
</dbReference>
<keyword evidence="4" id="KW-0552">Olfaction</keyword>
<keyword evidence="13" id="KW-1185">Reference proteome</keyword>
<protein>
    <submittedName>
        <fullName evidence="12">O14K1 protein</fullName>
    </submittedName>
</protein>
<dbReference type="GO" id="GO:0005886">
    <property type="term" value="C:plasma membrane"/>
    <property type="evidence" value="ECO:0007669"/>
    <property type="project" value="UniProtKB-SubCell"/>
</dbReference>
<dbReference type="EMBL" id="VZRK01000663">
    <property type="protein sequence ID" value="NWU87256.1"/>
    <property type="molecule type" value="Genomic_DNA"/>
</dbReference>
<feature type="domain" description="G-protein coupled receptors family 1 profile" evidence="11">
    <location>
        <begin position="1"/>
        <end position="104"/>
    </location>
</feature>
<dbReference type="GO" id="GO:0004930">
    <property type="term" value="F:G protein-coupled receptor activity"/>
    <property type="evidence" value="ECO:0007669"/>
    <property type="project" value="UniProtKB-KW"/>
</dbReference>
<keyword evidence="2" id="KW-1003">Cell membrane</keyword>
<evidence type="ECO:0000256" key="8">
    <source>
        <dbReference type="ARBA" id="ARBA00023170"/>
    </source>
</evidence>
<dbReference type="GO" id="GO:0004984">
    <property type="term" value="F:olfactory receptor activity"/>
    <property type="evidence" value="ECO:0007669"/>
    <property type="project" value="InterPro"/>
</dbReference>
<comment type="subcellular location">
    <subcellularLocation>
        <location evidence="1">Cell membrane</location>
        <topology evidence="1">Multi-pass membrane protein</topology>
    </subcellularLocation>
</comment>
<dbReference type="SUPFAM" id="SSF81321">
    <property type="entry name" value="Family A G protein-coupled receptor-like"/>
    <property type="match status" value="1"/>
</dbReference>
<evidence type="ECO:0000256" key="5">
    <source>
        <dbReference type="ARBA" id="ARBA00022989"/>
    </source>
</evidence>
<evidence type="ECO:0000256" key="7">
    <source>
        <dbReference type="ARBA" id="ARBA00023136"/>
    </source>
</evidence>
<keyword evidence="9" id="KW-0807">Transducer</keyword>
<dbReference type="InterPro" id="IPR050516">
    <property type="entry name" value="Olfactory_GPCR"/>
</dbReference>
<keyword evidence="7 10" id="KW-0472">Membrane</keyword>
<organism evidence="12 13">
    <name type="scientific">Onychorhynchus coronatus</name>
    <name type="common">Royal flycatcher</name>
    <dbReference type="NCBI Taxonomy" id="360224"/>
    <lineage>
        <taxon>Eukaryota</taxon>
        <taxon>Metazoa</taxon>
        <taxon>Chordata</taxon>
        <taxon>Craniata</taxon>
        <taxon>Vertebrata</taxon>
        <taxon>Euteleostomi</taxon>
        <taxon>Archelosauria</taxon>
        <taxon>Archosauria</taxon>
        <taxon>Dinosauria</taxon>
        <taxon>Saurischia</taxon>
        <taxon>Theropoda</taxon>
        <taxon>Coelurosauria</taxon>
        <taxon>Aves</taxon>
        <taxon>Neognathae</taxon>
        <taxon>Neoaves</taxon>
        <taxon>Telluraves</taxon>
        <taxon>Australaves</taxon>
        <taxon>Passeriformes</taxon>
        <taxon>Tyrannidae</taxon>
        <taxon>Onychorhynchus</taxon>
    </lineage>
</organism>
<evidence type="ECO:0000256" key="1">
    <source>
        <dbReference type="ARBA" id="ARBA00004651"/>
    </source>
</evidence>
<evidence type="ECO:0000259" key="11">
    <source>
        <dbReference type="PROSITE" id="PS50262"/>
    </source>
</evidence>
<keyword evidence="4" id="KW-0716">Sensory transduction</keyword>
<evidence type="ECO:0000256" key="6">
    <source>
        <dbReference type="ARBA" id="ARBA00023040"/>
    </source>
</evidence>
<name>A0A7K6AE02_ONYCO</name>
<evidence type="ECO:0000313" key="13">
    <source>
        <dbReference type="Proteomes" id="UP000550309"/>
    </source>
</evidence>
<dbReference type="Proteomes" id="UP000550309">
    <property type="component" value="Unassembled WGS sequence"/>
</dbReference>
<accession>A0A7K6AE02</accession>
<keyword evidence="6" id="KW-0297">G-protein coupled receptor</keyword>
<feature type="non-terminal residue" evidence="12">
    <location>
        <position position="1"/>
    </location>
</feature>
<evidence type="ECO:0000256" key="3">
    <source>
        <dbReference type="ARBA" id="ARBA00022692"/>
    </source>
</evidence>
<dbReference type="InterPro" id="IPR017452">
    <property type="entry name" value="GPCR_Rhodpsn_7TM"/>
</dbReference>
<keyword evidence="5 10" id="KW-1133">Transmembrane helix</keyword>
<dbReference type="Gene3D" id="1.20.1070.10">
    <property type="entry name" value="Rhodopsin 7-helix transmembrane proteins"/>
    <property type="match status" value="1"/>
</dbReference>
<keyword evidence="3 10" id="KW-0812">Transmembrane</keyword>